<dbReference type="InterPro" id="IPR022267">
    <property type="entry name" value="Asp2"/>
</dbReference>
<dbReference type="Proteomes" id="UP001280591">
    <property type="component" value="Unassembled WGS sequence"/>
</dbReference>
<dbReference type="Gene3D" id="3.40.50.1820">
    <property type="entry name" value="alpha/beta hydrolase"/>
    <property type="match status" value="1"/>
</dbReference>
<organism evidence="1 2">
    <name type="scientific">Streptococcus fermentans</name>
    <dbReference type="NCBI Taxonomy" id="3095082"/>
    <lineage>
        <taxon>Bacteria</taxon>
        <taxon>Bacillati</taxon>
        <taxon>Bacillota</taxon>
        <taxon>Bacilli</taxon>
        <taxon>Lactobacillales</taxon>
        <taxon>Streptococcaceae</taxon>
        <taxon>Streptococcus</taxon>
    </lineage>
</organism>
<keyword evidence="2" id="KW-1185">Reference proteome</keyword>
<name>A0ABU5G2G2_9STRE</name>
<dbReference type="SUPFAM" id="SSF53474">
    <property type="entry name" value="alpha/beta-Hydrolases"/>
    <property type="match status" value="1"/>
</dbReference>
<accession>A0ABU5G2G2</accession>
<protein>
    <submittedName>
        <fullName evidence="1">Accessory Sec system protein Asp2</fullName>
    </submittedName>
</protein>
<gene>
    <name evidence="1" type="primary">asp2</name>
    <name evidence="1" type="ORF">SPC81_07120</name>
</gene>
<evidence type="ECO:0000313" key="1">
    <source>
        <dbReference type="EMBL" id="MDY4346363.1"/>
    </source>
</evidence>
<dbReference type="RefSeq" id="WP_320693313.1">
    <property type="nucleotide sequence ID" value="NZ_JAXHDP010000007.1"/>
</dbReference>
<comment type="caution">
    <text evidence="1">The sequence shown here is derived from an EMBL/GenBank/DDBJ whole genome shotgun (WGS) entry which is preliminary data.</text>
</comment>
<reference evidence="1 2" key="1">
    <citation type="submission" date="2023-11" db="EMBL/GenBank/DDBJ databases">
        <title>Streptococcus wuxiensis sp. nov., Streptococcus jiangnanensis sp. nov., Streptococcus fermentans sp. nov., three novel members of the genus Streptococcus isolated from breast milk.</title>
        <authorList>
            <person name="Zhou Y."/>
            <person name="Yang B."/>
        </authorList>
    </citation>
    <scope>NUCLEOTIDE SEQUENCE [LARGE SCALE GENOMIC DNA]</scope>
    <source>
        <strain evidence="1 2">BJSWXB5TM5</strain>
    </source>
</reference>
<evidence type="ECO:0000313" key="2">
    <source>
        <dbReference type="Proteomes" id="UP001280591"/>
    </source>
</evidence>
<sequence>MTMKILQIGYLNWASQVEKLPEDLEWFFCKPENIQNFLKLEEEKLLAEFLKDMTKQDNLIEKPKIHIHFNAIVITDYLEEIQLEPLIDTIEAYSLFCSAELDLSSDSPNGIFRRKILRKLEKSKDISTCINFLYQVLFSSQYGAKLKIPEIDINPNFRGMVQRNGHVNTQFTGDFGEDFQQLFTYRYNLSSFPVALELWQEYEKVKGNCHIQLVITPMRRGSLYELMDSLIYNEDDLNNLVILESNPEEIGFYAVSIYAKGEGSLSFGPLHWRYSRQGLGNLVLGGGRYSDERRQEFFYYFNPGDMKPPLNVYFSGFRPAEGFEGFGMMKSLNSPFVLIADPRLEGGCFYIGTDQYETKIIEVIQKSLDYLGFSSSELILSGISMGSFAAAYYAVDLNPAAVIVGKPFTNLGDTVSGLKLKRPDEFETSADMLLNITHGLTEIQIDELNQKLWKKYHKASFKDTQFALGYMKNDDYDGCAAQRLTNYLSQKDVHIYSVGYEGRHNDNSQAINKWFKQQFKRILEDQFGR</sequence>
<dbReference type="NCBIfam" id="TIGR03712">
    <property type="entry name" value="acc_sec_asp2"/>
    <property type="match status" value="1"/>
</dbReference>
<dbReference type="EMBL" id="JAXHDP010000007">
    <property type="protein sequence ID" value="MDY4346363.1"/>
    <property type="molecule type" value="Genomic_DNA"/>
</dbReference>
<proteinExistence type="predicted"/>
<dbReference type="Pfam" id="PF16929">
    <property type="entry name" value="Asp2"/>
    <property type="match status" value="1"/>
</dbReference>
<dbReference type="InterPro" id="IPR029058">
    <property type="entry name" value="AB_hydrolase_fold"/>
</dbReference>